<evidence type="ECO:0000313" key="3">
    <source>
        <dbReference type="EMBL" id="RWX50080.1"/>
    </source>
</evidence>
<reference evidence="3 4" key="1">
    <citation type="submission" date="2017-01" db="EMBL/GenBank/DDBJ databases">
        <title>The cable genome- insights into the physiology and evolution of filamentous bacteria capable of sulfide oxidation via long distance electron transfer.</title>
        <authorList>
            <person name="Schreiber L."/>
            <person name="Bjerg J.T."/>
            <person name="Boggild A."/>
            <person name="Van De Vossenberg J."/>
            <person name="Meysman F."/>
            <person name="Nielsen L.P."/>
            <person name="Schramm A."/>
            <person name="Kjeldsen K.U."/>
        </authorList>
    </citation>
    <scope>NUCLEOTIDE SEQUENCE [LARGE SCALE GENOMIC DNA]</scope>
    <source>
        <strain evidence="3">A5</strain>
    </source>
</reference>
<evidence type="ECO:0000256" key="1">
    <source>
        <dbReference type="SAM" id="MobiDB-lite"/>
    </source>
</evidence>
<feature type="domain" description="DUF8180" evidence="2">
    <location>
        <begin position="7"/>
        <end position="63"/>
    </location>
</feature>
<comment type="caution">
    <text evidence="3">The sequence shown here is derived from an EMBL/GenBank/DDBJ whole genome shotgun (WGS) entry which is preliminary data.</text>
</comment>
<dbReference type="AlphaFoldDB" id="A0A444JAG6"/>
<dbReference type="EMBL" id="MTKS01000392">
    <property type="protein sequence ID" value="RWX50080.1"/>
    <property type="molecule type" value="Genomic_DNA"/>
</dbReference>
<accession>A0A444JAG6</accession>
<dbReference type="Pfam" id="PF26551">
    <property type="entry name" value="DUF8180"/>
    <property type="match status" value="1"/>
</dbReference>
<keyword evidence="4" id="KW-1185">Reference proteome</keyword>
<feature type="compositionally biased region" description="Basic and acidic residues" evidence="1">
    <location>
        <begin position="90"/>
        <end position="102"/>
    </location>
</feature>
<organism evidence="3 4">
    <name type="scientific">Candidatus Electrothrix marina</name>
    <dbReference type="NCBI Taxonomy" id="1859130"/>
    <lineage>
        <taxon>Bacteria</taxon>
        <taxon>Pseudomonadati</taxon>
        <taxon>Thermodesulfobacteriota</taxon>
        <taxon>Desulfobulbia</taxon>
        <taxon>Desulfobulbales</taxon>
        <taxon>Desulfobulbaceae</taxon>
        <taxon>Candidatus Electrothrix</taxon>
    </lineage>
</organism>
<protein>
    <recommendedName>
        <fullName evidence="2">DUF8180 domain-containing protein</fullName>
    </recommendedName>
</protein>
<feature type="region of interest" description="Disordered" evidence="1">
    <location>
        <begin position="61"/>
        <end position="102"/>
    </location>
</feature>
<dbReference type="Proteomes" id="UP000288892">
    <property type="component" value="Unassembled WGS sequence"/>
</dbReference>
<proteinExistence type="predicted"/>
<sequence length="102" mass="11257">MNDIDKLRVMLPHWINHNQGHGGEFAQWAKKLTADSPEVAQLLRDAVQSLQKAQSYLEEALSKAGGPLDAPGGQGKHAHNHEHNHKHGHTHDSDDGGHHHHS</sequence>
<gene>
    <name evidence="3" type="ORF">VU01_13922</name>
</gene>
<feature type="compositionally biased region" description="Basic residues" evidence="1">
    <location>
        <begin position="76"/>
        <end position="89"/>
    </location>
</feature>
<dbReference type="InterPro" id="IPR058493">
    <property type="entry name" value="DUF8180"/>
</dbReference>
<evidence type="ECO:0000259" key="2">
    <source>
        <dbReference type="Pfam" id="PF26551"/>
    </source>
</evidence>
<name>A0A444JAG6_9BACT</name>
<evidence type="ECO:0000313" key="4">
    <source>
        <dbReference type="Proteomes" id="UP000288892"/>
    </source>
</evidence>